<reference evidence="3 4" key="1">
    <citation type="submission" date="2022-06" db="EMBL/GenBank/DDBJ databases">
        <title>Genomic Encyclopedia of Archaeal and Bacterial Type Strains, Phase II (KMG-II): from individual species to whole genera.</title>
        <authorList>
            <person name="Goeker M."/>
        </authorList>
    </citation>
    <scope>NUCLEOTIDE SEQUENCE [LARGE SCALE GENOMIC DNA]</scope>
    <source>
        <strain evidence="3 4">DSM 45037</strain>
    </source>
</reference>
<accession>A0ABT1H2Y3</accession>
<proteinExistence type="predicted"/>
<protein>
    <recommendedName>
        <fullName evidence="5">Lipoprotein antigen</fullName>
    </recommendedName>
</protein>
<dbReference type="RefSeq" id="WP_253655189.1">
    <property type="nucleotide sequence ID" value="NZ_BAAAOE010000001.1"/>
</dbReference>
<dbReference type="Proteomes" id="UP001205740">
    <property type="component" value="Unassembled WGS sequence"/>
</dbReference>
<evidence type="ECO:0000313" key="3">
    <source>
        <dbReference type="EMBL" id="MCP2161594.1"/>
    </source>
</evidence>
<dbReference type="PROSITE" id="PS51257">
    <property type="entry name" value="PROKAR_LIPOPROTEIN"/>
    <property type="match status" value="1"/>
</dbReference>
<keyword evidence="2" id="KW-0732">Signal</keyword>
<feature type="region of interest" description="Disordered" evidence="1">
    <location>
        <begin position="43"/>
        <end position="79"/>
    </location>
</feature>
<name>A0ABT1H2Y3_9NOCA</name>
<comment type="caution">
    <text evidence="3">The sequence shown here is derived from an EMBL/GenBank/DDBJ whole genome shotgun (WGS) entry which is preliminary data.</text>
</comment>
<evidence type="ECO:0000256" key="1">
    <source>
        <dbReference type="SAM" id="MobiDB-lite"/>
    </source>
</evidence>
<organism evidence="3 4">
    <name type="scientific">Williamsia serinedens</name>
    <dbReference type="NCBI Taxonomy" id="391736"/>
    <lineage>
        <taxon>Bacteria</taxon>
        <taxon>Bacillati</taxon>
        <taxon>Actinomycetota</taxon>
        <taxon>Actinomycetes</taxon>
        <taxon>Mycobacteriales</taxon>
        <taxon>Nocardiaceae</taxon>
        <taxon>Williamsia</taxon>
    </lineage>
</organism>
<evidence type="ECO:0000313" key="4">
    <source>
        <dbReference type="Proteomes" id="UP001205740"/>
    </source>
</evidence>
<sequence length="195" mass="19753">MKVRLATVVVAAVALGSLTACGSSPSDTATSSPQTAVTTMVTITRAPTTTPLPSTEPDTTDDTTSTLQPAPATADDSTSTAVGADYVGHFQRHESTLDLASAGTGKLLMGASAVDVETWAVTWQASAPGVAITLDRRTALYGRGLEAGLEPGQQFTARFTTGETGSRVLQTGPIGPQIGDQIWCGTGGPSPECGA</sequence>
<feature type="chain" id="PRO_5045326656" description="Lipoprotein antigen" evidence="2">
    <location>
        <begin position="23"/>
        <end position="195"/>
    </location>
</feature>
<evidence type="ECO:0000256" key="2">
    <source>
        <dbReference type="SAM" id="SignalP"/>
    </source>
</evidence>
<evidence type="ECO:0008006" key="5">
    <source>
        <dbReference type="Google" id="ProtNLM"/>
    </source>
</evidence>
<keyword evidence="4" id="KW-1185">Reference proteome</keyword>
<dbReference type="EMBL" id="JAMTCG010000005">
    <property type="protein sequence ID" value="MCP2161594.1"/>
    <property type="molecule type" value="Genomic_DNA"/>
</dbReference>
<feature type="signal peptide" evidence="2">
    <location>
        <begin position="1"/>
        <end position="22"/>
    </location>
</feature>
<gene>
    <name evidence="3" type="ORF">LX12_002793</name>
</gene>
<feature type="compositionally biased region" description="Low complexity" evidence="1">
    <location>
        <begin position="47"/>
        <end position="79"/>
    </location>
</feature>